<evidence type="ECO:0000259" key="1">
    <source>
        <dbReference type="PROSITE" id="PS50878"/>
    </source>
</evidence>
<accession>A0A392SCN1</accession>
<keyword evidence="2" id="KW-0808">Transferase</keyword>
<sequence>YGHYEYIVMPFGVTNAPAIFMDYMNRIFHPFLDKFVVVFIDDILIYSKSEEEHGEHLRIVLQVLKEKKLYAKLSK</sequence>
<dbReference type="GO" id="GO:0003964">
    <property type="term" value="F:RNA-directed DNA polymerase activity"/>
    <property type="evidence" value="ECO:0007669"/>
    <property type="project" value="UniProtKB-KW"/>
</dbReference>
<keyword evidence="2" id="KW-0695">RNA-directed DNA polymerase</keyword>
<dbReference type="AlphaFoldDB" id="A0A392SCN1"/>
<dbReference type="PANTHER" id="PTHR24559:SF444">
    <property type="entry name" value="REVERSE TRANSCRIPTASE DOMAIN-CONTAINING PROTEIN"/>
    <property type="match status" value="1"/>
</dbReference>
<protein>
    <submittedName>
        <fullName evidence="2">Reverse transcriptase</fullName>
    </submittedName>
</protein>
<evidence type="ECO:0000313" key="2">
    <source>
        <dbReference type="EMBL" id="MCI46703.1"/>
    </source>
</evidence>
<dbReference type="SUPFAM" id="SSF56672">
    <property type="entry name" value="DNA/RNA polymerases"/>
    <property type="match status" value="1"/>
</dbReference>
<evidence type="ECO:0000313" key="3">
    <source>
        <dbReference type="Proteomes" id="UP000265520"/>
    </source>
</evidence>
<dbReference type="Pfam" id="PF00078">
    <property type="entry name" value="RVT_1"/>
    <property type="match status" value="1"/>
</dbReference>
<organism evidence="2 3">
    <name type="scientific">Trifolium medium</name>
    <dbReference type="NCBI Taxonomy" id="97028"/>
    <lineage>
        <taxon>Eukaryota</taxon>
        <taxon>Viridiplantae</taxon>
        <taxon>Streptophyta</taxon>
        <taxon>Embryophyta</taxon>
        <taxon>Tracheophyta</taxon>
        <taxon>Spermatophyta</taxon>
        <taxon>Magnoliopsida</taxon>
        <taxon>eudicotyledons</taxon>
        <taxon>Gunneridae</taxon>
        <taxon>Pentapetalae</taxon>
        <taxon>rosids</taxon>
        <taxon>fabids</taxon>
        <taxon>Fabales</taxon>
        <taxon>Fabaceae</taxon>
        <taxon>Papilionoideae</taxon>
        <taxon>50 kb inversion clade</taxon>
        <taxon>NPAAA clade</taxon>
        <taxon>Hologalegina</taxon>
        <taxon>IRL clade</taxon>
        <taxon>Trifolieae</taxon>
        <taxon>Trifolium</taxon>
    </lineage>
</organism>
<dbReference type="InterPro" id="IPR000477">
    <property type="entry name" value="RT_dom"/>
</dbReference>
<dbReference type="InterPro" id="IPR043502">
    <property type="entry name" value="DNA/RNA_pol_sf"/>
</dbReference>
<dbReference type="CDD" id="cd01647">
    <property type="entry name" value="RT_LTR"/>
    <property type="match status" value="1"/>
</dbReference>
<keyword evidence="2" id="KW-0548">Nucleotidyltransferase</keyword>
<comment type="caution">
    <text evidence="2">The sequence shown here is derived from an EMBL/GenBank/DDBJ whole genome shotgun (WGS) entry which is preliminary data.</text>
</comment>
<dbReference type="Proteomes" id="UP000265520">
    <property type="component" value="Unassembled WGS sequence"/>
</dbReference>
<dbReference type="PROSITE" id="PS50878">
    <property type="entry name" value="RT_POL"/>
    <property type="match status" value="1"/>
</dbReference>
<feature type="non-terminal residue" evidence="2">
    <location>
        <position position="75"/>
    </location>
</feature>
<feature type="domain" description="Reverse transcriptase" evidence="1">
    <location>
        <begin position="1"/>
        <end position="75"/>
    </location>
</feature>
<name>A0A392SCN1_9FABA</name>
<dbReference type="PANTHER" id="PTHR24559">
    <property type="entry name" value="TRANSPOSON TY3-I GAG-POL POLYPROTEIN"/>
    <property type="match status" value="1"/>
</dbReference>
<proteinExistence type="predicted"/>
<dbReference type="EMBL" id="LXQA010361317">
    <property type="protein sequence ID" value="MCI46703.1"/>
    <property type="molecule type" value="Genomic_DNA"/>
</dbReference>
<reference evidence="2 3" key="1">
    <citation type="journal article" date="2018" name="Front. Plant Sci.">
        <title>Red Clover (Trifolium pratense) and Zigzag Clover (T. medium) - A Picture of Genomic Similarities and Differences.</title>
        <authorList>
            <person name="Dluhosova J."/>
            <person name="Istvanek J."/>
            <person name="Nedelnik J."/>
            <person name="Repkova J."/>
        </authorList>
    </citation>
    <scope>NUCLEOTIDE SEQUENCE [LARGE SCALE GENOMIC DNA]</scope>
    <source>
        <strain evidence="3">cv. 10/8</strain>
        <tissue evidence="2">Leaf</tissue>
    </source>
</reference>
<keyword evidence="3" id="KW-1185">Reference proteome</keyword>
<dbReference type="InterPro" id="IPR053134">
    <property type="entry name" value="RNA-dir_DNA_polymerase"/>
</dbReference>
<dbReference type="Gene3D" id="3.30.70.270">
    <property type="match status" value="1"/>
</dbReference>
<dbReference type="InterPro" id="IPR043128">
    <property type="entry name" value="Rev_trsase/Diguanyl_cyclase"/>
</dbReference>
<feature type="non-terminal residue" evidence="2">
    <location>
        <position position="1"/>
    </location>
</feature>